<proteinExistence type="predicted"/>
<gene>
    <name evidence="3" type="ORF">TanjilG_28027</name>
</gene>
<evidence type="ECO:0000313" key="3">
    <source>
        <dbReference type="EMBL" id="OIW10276.1"/>
    </source>
</evidence>
<protein>
    <recommendedName>
        <fullName evidence="5">Son of sevenless</fullName>
    </recommendedName>
</protein>
<dbReference type="EMBL" id="CM007366">
    <property type="protein sequence ID" value="OIW10276.1"/>
    <property type="molecule type" value="Genomic_DNA"/>
</dbReference>
<accession>A0A4P1RG73</accession>
<feature type="transmembrane region" description="Helical" evidence="2">
    <location>
        <begin position="314"/>
        <end position="336"/>
    </location>
</feature>
<evidence type="ECO:0000313" key="4">
    <source>
        <dbReference type="Proteomes" id="UP000188354"/>
    </source>
</evidence>
<keyword evidence="2" id="KW-1133">Transmembrane helix</keyword>
<reference evidence="3 4" key="1">
    <citation type="journal article" date="2017" name="Plant Biotechnol. J.">
        <title>A comprehensive draft genome sequence for lupin (Lupinus angustifolius), an emerging health food: insights into plant-microbe interactions and legume evolution.</title>
        <authorList>
            <person name="Hane J.K."/>
            <person name="Ming Y."/>
            <person name="Kamphuis L.G."/>
            <person name="Nelson M.N."/>
            <person name="Garg G."/>
            <person name="Atkins C.A."/>
            <person name="Bayer P.E."/>
            <person name="Bravo A."/>
            <person name="Bringans S."/>
            <person name="Cannon S."/>
            <person name="Edwards D."/>
            <person name="Foley R."/>
            <person name="Gao L.L."/>
            <person name="Harrison M.J."/>
            <person name="Huang W."/>
            <person name="Hurgobin B."/>
            <person name="Li S."/>
            <person name="Liu C.W."/>
            <person name="McGrath A."/>
            <person name="Morahan G."/>
            <person name="Murray J."/>
            <person name="Weller J."/>
            <person name="Jian J."/>
            <person name="Singh K.B."/>
        </authorList>
    </citation>
    <scope>NUCLEOTIDE SEQUENCE [LARGE SCALE GENOMIC DNA]</scope>
    <source>
        <strain evidence="4">cv. Tanjil</strain>
        <tissue evidence="3">Whole plant</tissue>
    </source>
</reference>
<dbReference type="Gramene" id="OIW10276">
    <property type="protein sequence ID" value="OIW10276"/>
    <property type="gene ID" value="TanjilG_28027"/>
</dbReference>
<keyword evidence="4" id="KW-1185">Reference proteome</keyword>
<feature type="transmembrane region" description="Helical" evidence="2">
    <location>
        <begin position="74"/>
        <end position="95"/>
    </location>
</feature>
<evidence type="ECO:0000256" key="1">
    <source>
        <dbReference type="SAM" id="MobiDB-lite"/>
    </source>
</evidence>
<dbReference type="OrthoDB" id="1926790at2759"/>
<keyword evidence="2" id="KW-0812">Transmembrane</keyword>
<sequence>MEISSEGCSPRNRSDHLRKDGSEHETPLQKQGLELELPDHGYGHNNNDDIIQSMNALDILKETVRILRFNSCSFMAIAVLLICPVSSVVLSNVLVDDSILKSLSIRLMLVAKASGLPLRPLIKQSCQRFAEMVISSATNFPLYVTLLLLSKAAVVYSVDCTYSRKKFEASKFCVIIRKFWRKIVSTYMWVCTIIVSCITMFFVFLILFCSALSVLGFSLDVAVYAAVMVGLVFSVIFANAIIICNIAIVISVLEDVSGAQAMLRSSILIKGQTHVGLLIFLGSTIGLAFVEGLFEHRVKTLSYGDGSSRMWEGPLLVIMYSFVVLIDSMMSAVFYFSCRSSTIETSDGEGNSILEKMAISADTVGAQ</sequence>
<dbReference type="PANTHER" id="PTHR33133">
    <property type="entry name" value="OS08G0107100 PROTEIN-RELATED"/>
    <property type="match status" value="1"/>
</dbReference>
<keyword evidence="2" id="KW-0472">Membrane</keyword>
<dbReference type="KEGG" id="lang:109349543"/>
<organism evidence="3 4">
    <name type="scientific">Lupinus angustifolius</name>
    <name type="common">Narrow-leaved blue lupine</name>
    <dbReference type="NCBI Taxonomy" id="3871"/>
    <lineage>
        <taxon>Eukaryota</taxon>
        <taxon>Viridiplantae</taxon>
        <taxon>Streptophyta</taxon>
        <taxon>Embryophyta</taxon>
        <taxon>Tracheophyta</taxon>
        <taxon>Spermatophyta</taxon>
        <taxon>Magnoliopsida</taxon>
        <taxon>eudicotyledons</taxon>
        <taxon>Gunneridae</taxon>
        <taxon>Pentapetalae</taxon>
        <taxon>rosids</taxon>
        <taxon>fabids</taxon>
        <taxon>Fabales</taxon>
        <taxon>Fabaceae</taxon>
        <taxon>Papilionoideae</taxon>
        <taxon>50 kb inversion clade</taxon>
        <taxon>genistoids sensu lato</taxon>
        <taxon>core genistoids</taxon>
        <taxon>Genisteae</taxon>
        <taxon>Lupinus</taxon>
    </lineage>
</organism>
<feature type="compositionally biased region" description="Basic and acidic residues" evidence="1">
    <location>
        <begin position="12"/>
        <end position="27"/>
    </location>
</feature>
<feature type="transmembrane region" description="Helical" evidence="2">
    <location>
        <begin position="274"/>
        <end position="294"/>
    </location>
</feature>
<dbReference type="STRING" id="3871.A0A4P1RG73"/>
<feature type="transmembrane region" description="Helical" evidence="2">
    <location>
        <begin position="221"/>
        <end position="253"/>
    </location>
</feature>
<dbReference type="Proteomes" id="UP000188354">
    <property type="component" value="Chromosome LG06"/>
</dbReference>
<feature type="region of interest" description="Disordered" evidence="1">
    <location>
        <begin position="1"/>
        <end position="31"/>
    </location>
</feature>
<feature type="transmembrane region" description="Helical" evidence="2">
    <location>
        <begin position="140"/>
        <end position="158"/>
    </location>
</feature>
<evidence type="ECO:0008006" key="5">
    <source>
        <dbReference type="Google" id="ProtNLM"/>
    </source>
</evidence>
<dbReference type="PANTHER" id="PTHR33133:SF1">
    <property type="entry name" value="EXPRESSED PROTEIN-RELATED"/>
    <property type="match status" value="1"/>
</dbReference>
<evidence type="ECO:0000256" key="2">
    <source>
        <dbReference type="SAM" id="Phobius"/>
    </source>
</evidence>
<dbReference type="AlphaFoldDB" id="A0A4P1RG73"/>
<name>A0A4P1RG73_LUPAN</name>
<feature type="transmembrane region" description="Helical" evidence="2">
    <location>
        <begin position="187"/>
        <end position="215"/>
    </location>
</feature>